<dbReference type="AlphaFoldDB" id="A0AAU9MT81"/>
<keyword evidence="3" id="KW-1185">Reference proteome</keyword>
<gene>
    <name evidence="2" type="ORF">LVIROSA_LOCUS11098</name>
</gene>
<evidence type="ECO:0000256" key="1">
    <source>
        <dbReference type="SAM" id="MobiDB-lite"/>
    </source>
</evidence>
<comment type="caution">
    <text evidence="2">The sequence shown here is derived from an EMBL/GenBank/DDBJ whole genome shotgun (WGS) entry which is preliminary data.</text>
</comment>
<accession>A0AAU9MT81</accession>
<name>A0AAU9MT81_9ASTR</name>
<organism evidence="2 3">
    <name type="scientific">Lactuca virosa</name>
    <dbReference type="NCBI Taxonomy" id="75947"/>
    <lineage>
        <taxon>Eukaryota</taxon>
        <taxon>Viridiplantae</taxon>
        <taxon>Streptophyta</taxon>
        <taxon>Embryophyta</taxon>
        <taxon>Tracheophyta</taxon>
        <taxon>Spermatophyta</taxon>
        <taxon>Magnoliopsida</taxon>
        <taxon>eudicotyledons</taxon>
        <taxon>Gunneridae</taxon>
        <taxon>Pentapetalae</taxon>
        <taxon>asterids</taxon>
        <taxon>campanulids</taxon>
        <taxon>Asterales</taxon>
        <taxon>Asteraceae</taxon>
        <taxon>Cichorioideae</taxon>
        <taxon>Cichorieae</taxon>
        <taxon>Lactucinae</taxon>
        <taxon>Lactuca</taxon>
    </lineage>
</organism>
<evidence type="ECO:0000313" key="2">
    <source>
        <dbReference type="EMBL" id="CAH1423838.1"/>
    </source>
</evidence>
<proteinExistence type="predicted"/>
<sequence length="222" mass="25447">MIDAIRAKRERLRQSRAAAPDYITLDGGSNHHEAEAQTTSANKCSPHYIIFSHGRGGNDKGVMNKCPVKERHDPHGRLSMSTRPWDHPPPPEREFFRKEQRNKCPVKERHDPHGRLSTSTRPWDHPPPPEREFFRKEQRNRDGERHDASKKRRVNEPPHSPLPSDEVVAGVITSSPETDFKSISTAVENVHSEVVSLRKDIHGFMSMIKAFQHIPFDSSHQD</sequence>
<protein>
    <submittedName>
        <fullName evidence="2">Uncharacterized protein</fullName>
    </submittedName>
</protein>
<dbReference type="EMBL" id="CAKMRJ010001123">
    <property type="protein sequence ID" value="CAH1423838.1"/>
    <property type="molecule type" value="Genomic_DNA"/>
</dbReference>
<feature type="region of interest" description="Disordered" evidence="1">
    <location>
        <begin position="55"/>
        <end position="167"/>
    </location>
</feature>
<feature type="compositionally biased region" description="Basic and acidic residues" evidence="1">
    <location>
        <begin position="84"/>
        <end position="114"/>
    </location>
</feature>
<feature type="compositionally biased region" description="Basic and acidic residues" evidence="1">
    <location>
        <begin position="67"/>
        <end position="76"/>
    </location>
</feature>
<feature type="compositionally biased region" description="Basic and acidic residues" evidence="1">
    <location>
        <begin position="122"/>
        <end position="147"/>
    </location>
</feature>
<reference evidence="2 3" key="1">
    <citation type="submission" date="2022-01" db="EMBL/GenBank/DDBJ databases">
        <authorList>
            <person name="Xiong W."/>
            <person name="Schranz E."/>
        </authorList>
    </citation>
    <scope>NUCLEOTIDE SEQUENCE [LARGE SCALE GENOMIC DNA]</scope>
</reference>
<dbReference type="Proteomes" id="UP001157418">
    <property type="component" value="Unassembled WGS sequence"/>
</dbReference>
<evidence type="ECO:0000313" key="3">
    <source>
        <dbReference type="Proteomes" id="UP001157418"/>
    </source>
</evidence>